<dbReference type="Proteomes" id="UP000233837">
    <property type="component" value="Unassembled WGS sequence"/>
</dbReference>
<accession>A0A2I0WI01</accession>
<dbReference type="PANTHER" id="PTHR37244:SF1">
    <property type="entry name" value="NADP-SPECIFIC GLUTAMATE DEHYDROGENASE"/>
    <property type="match status" value="1"/>
</dbReference>
<keyword evidence="1" id="KW-1133">Transmembrane helix</keyword>
<sequence length="310" mass="34344">MGSCNPTDQESSTSPGRNIIMHPLYIPRSSAWLDLKVFYVRLSNCFASESAPEHLTLYHIPLTPDTVLEVNGRRSGISTEFVSSILRRDRVDKKAEEIIFVSTDSIRMSGNVRFEVHDSENLLLSGVLELLKSTYSTGEPKKGAMKWSMKCQPVMSDGSFFLKGKQYMSPEATLPTIEVYVAGSFSGSAIILTKTLQLGIRKRKQMRLALDSIPENEAPGVVKEELHKEAQQLVEYEGFAPENDVDIDYNSIFTGSEYMEGEDGELTWFNAGVRVGVGLGLGICLGVGIGVGLLVRTYKATTRNFRSRLL</sequence>
<dbReference type="OrthoDB" id="2016101at2759"/>
<evidence type="ECO:0000256" key="1">
    <source>
        <dbReference type="SAM" id="Phobius"/>
    </source>
</evidence>
<reference evidence="2 3" key="1">
    <citation type="journal article" date="2016" name="Sci. Rep.">
        <title>The Dendrobium catenatum Lindl. genome sequence provides insights into polysaccharide synthase, floral development and adaptive evolution.</title>
        <authorList>
            <person name="Zhang G.Q."/>
            <person name="Xu Q."/>
            <person name="Bian C."/>
            <person name="Tsai W.C."/>
            <person name="Yeh C.M."/>
            <person name="Liu K.W."/>
            <person name="Yoshida K."/>
            <person name="Zhang L.S."/>
            <person name="Chang S.B."/>
            <person name="Chen F."/>
            <person name="Shi Y."/>
            <person name="Su Y.Y."/>
            <person name="Zhang Y.Q."/>
            <person name="Chen L.J."/>
            <person name="Yin Y."/>
            <person name="Lin M."/>
            <person name="Huang H."/>
            <person name="Deng H."/>
            <person name="Wang Z.W."/>
            <person name="Zhu S.L."/>
            <person name="Zhao X."/>
            <person name="Deng C."/>
            <person name="Niu S.C."/>
            <person name="Huang J."/>
            <person name="Wang M."/>
            <person name="Liu G.H."/>
            <person name="Yang H.J."/>
            <person name="Xiao X.J."/>
            <person name="Hsiao Y.Y."/>
            <person name="Wu W.L."/>
            <person name="Chen Y.Y."/>
            <person name="Mitsuda N."/>
            <person name="Ohme-Takagi M."/>
            <person name="Luo Y.B."/>
            <person name="Van de Peer Y."/>
            <person name="Liu Z.J."/>
        </authorList>
    </citation>
    <scope>NUCLEOTIDE SEQUENCE [LARGE SCALE GENOMIC DNA]</scope>
    <source>
        <tissue evidence="2">The whole plant</tissue>
    </source>
</reference>
<proteinExistence type="predicted"/>
<reference evidence="2 3" key="2">
    <citation type="journal article" date="2017" name="Nature">
        <title>The Apostasia genome and the evolution of orchids.</title>
        <authorList>
            <person name="Zhang G.Q."/>
            <person name="Liu K.W."/>
            <person name="Li Z."/>
            <person name="Lohaus R."/>
            <person name="Hsiao Y.Y."/>
            <person name="Niu S.C."/>
            <person name="Wang J.Y."/>
            <person name="Lin Y.C."/>
            <person name="Xu Q."/>
            <person name="Chen L.J."/>
            <person name="Yoshida K."/>
            <person name="Fujiwara S."/>
            <person name="Wang Z.W."/>
            <person name="Zhang Y.Q."/>
            <person name="Mitsuda N."/>
            <person name="Wang M."/>
            <person name="Liu G.H."/>
            <person name="Pecoraro L."/>
            <person name="Huang H.X."/>
            <person name="Xiao X.J."/>
            <person name="Lin M."/>
            <person name="Wu X.Y."/>
            <person name="Wu W.L."/>
            <person name="Chen Y.Y."/>
            <person name="Chang S.B."/>
            <person name="Sakamoto S."/>
            <person name="Ohme-Takagi M."/>
            <person name="Yagi M."/>
            <person name="Zeng S.J."/>
            <person name="Shen C.Y."/>
            <person name="Yeh C.M."/>
            <person name="Luo Y.B."/>
            <person name="Tsai W.C."/>
            <person name="Van de Peer Y."/>
            <person name="Liu Z.J."/>
        </authorList>
    </citation>
    <scope>NUCLEOTIDE SEQUENCE [LARGE SCALE GENOMIC DNA]</scope>
    <source>
        <tissue evidence="2">The whole plant</tissue>
    </source>
</reference>
<keyword evidence="1" id="KW-0472">Membrane</keyword>
<evidence type="ECO:0000313" key="2">
    <source>
        <dbReference type="EMBL" id="PKU75287.1"/>
    </source>
</evidence>
<gene>
    <name evidence="2" type="ORF">MA16_Dca019333</name>
</gene>
<dbReference type="PANTHER" id="PTHR37244">
    <property type="entry name" value="NADP-SPECIFIC GLUTAMATE DEHYDROGENASE"/>
    <property type="match status" value="1"/>
</dbReference>
<keyword evidence="3" id="KW-1185">Reference proteome</keyword>
<keyword evidence="1" id="KW-0812">Transmembrane</keyword>
<dbReference type="EMBL" id="KZ502621">
    <property type="protein sequence ID" value="PKU75287.1"/>
    <property type="molecule type" value="Genomic_DNA"/>
</dbReference>
<dbReference type="AlphaFoldDB" id="A0A2I0WI01"/>
<organism evidence="2 3">
    <name type="scientific">Dendrobium catenatum</name>
    <dbReference type="NCBI Taxonomy" id="906689"/>
    <lineage>
        <taxon>Eukaryota</taxon>
        <taxon>Viridiplantae</taxon>
        <taxon>Streptophyta</taxon>
        <taxon>Embryophyta</taxon>
        <taxon>Tracheophyta</taxon>
        <taxon>Spermatophyta</taxon>
        <taxon>Magnoliopsida</taxon>
        <taxon>Liliopsida</taxon>
        <taxon>Asparagales</taxon>
        <taxon>Orchidaceae</taxon>
        <taxon>Epidendroideae</taxon>
        <taxon>Malaxideae</taxon>
        <taxon>Dendrobiinae</taxon>
        <taxon>Dendrobium</taxon>
    </lineage>
</organism>
<protein>
    <recommendedName>
        <fullName evidence="4">Erythronate-4-phosphate dehydrogenase family protein</fullName>
    </recommendedName>
</protein>
<evidence type="ECO:0000313" key="3">
    <source>
        <dbReference type="Proteomes" id="UP000233837"/>
    </source>
</evidence>
<evidence type="ECO:0008006" key="4">
    <source>
        <dbReference type="Google" id="ProtNLM"/>
    </source>
</evidence>
<feature type="transmembrane region" description="Helical" evidence="1">
    <location>
        <begin position="275"/>
        <end position="298"/>
    </location>
</feature>
<name>A0A2I0WI01_9ASPA</name>